<comment type="caution">
    <text evidence="2">The sequence shown here is derived from an EMBL/GenBank/DDBJ whole genome shotgun (WGS) entry which is preliminary data.</text>
</comment>
<reference evidence="2" key="1">
    <citation type="submission" date="2018-11" db="EMBL/GenBank/DDBJ databases">
        <authorList>
            <person name="Ashton P.M."/>
            <person name="Dallman T."/>
            <person name="Nair S."/>
            <person name="De Pinna E."/>
            <person name="Peters T."/>
            <person name="Grant K."/>
        </authorList>
    </citation>
    <scope>NUCLEOTIDE SEQUENCE [LARGE SCALE GENOMIC DNA]</scope>
    <source>
        <strain evidence="2">634658</strain>
    </source>
</reference>
<feature type="signal peptide" evidence="1">
    <location>
        <begin position="1"/>
        <end position="19"/>
    </location>
</feature>
<evidence type="ECO:0000313" key="2">
    <source>
        <dbReference type="EMBL" id="EAC0255742.1"/>
    </source>
</evidence>
<keyword evidence="1" id="KW-0732">Signal</keyword>
<sequence>MKKVLVLLGALVAPMVVHAADKPLLLDQDVYERVFLECAKTFNGPQKTTFNDLDEALEVCRDTAKEIAVRQGTLKMAVGSNWEEVQVMEKPGYMVDLNAKLMREEKQKQK</sequence>
<evidence type="ECO:0000256" key="1">
    <source>
        <dbReference type="SAM" id="SignalP"/>
    </source>
</evidence>
<organism evidence="2">
    <name type="scientific">Salmonella enterica subsp. enterica serovar Chester</name>
    <dbReference type="NCBI Taxonomy" id="149386"/>
    <lineage>
        <taxon>Bacteria</taxon>
        <taxon>Pseudomonadati</taxon>
        <taxon>Pseudomonadota</taxon>
        <taxon>Gammaproteobacteria</taxon>
        <taxon>Enterobacterales</taxon>
        <taxon>Enterobacteriaceae</taxon>
        <taxon>Salmonella</taxon>
    </lineage>
</organism>
<dbReference type="EMBL" id="AAAGNC010000003">
    <property type="protein sequence ID" value="EAC0255742.1"/>
    <property type="molecule type" value="Genomic_DNA"/>
</dbReference>
<dbReference type="AlphaFoldDB" id="A0A3Z4X679"/>
<name>A0A3Z4X679_SALET</name>
<protein>
    <submittedName>
        <fullName evidence="2">Uncharacterized protein</fullName>
    </submittedName>
</protein>
<proteinExistence type="predicted"/>
<accession>A0A3Z4X679</accession>
<gene>
    <name evidence="2" type="ORF">EHE49_03555</name>
</gene>
<feature type="chain" id="PRO_5019455464" evidence="1">
    <location>
        <begin position="20"/>
        <end position="110"/>
    </location>
</feature>
<dbReference type="Proteomes" id="UP000839816">
    <property type="component" value="Unassembled WGS sequence"/>
</dbReference>